<dbReference type="CDD" id="cd01949">
    <property type="entry name" value="GGDEF"/>
    <property type="match status" value="1"/>
</dbReference>
<dbReference type="PROSITE" id="PS50112">
    <property type="entry name" value="PAS"/>
    <property type="match status" value="1"/>
</dbReference>
<dbReference type="SUPFAM" id="SSF55785">
    <property type="entry name" value="PYP-like sensor domain (PAS domain)"/>
    <property type="match status" value="1"/>
</dbReference>
<feature type="transmembrane region" description="Helical" evidence="1">
    <location>
        <begin position="6"/>
        <end position="27"/>
    </location>
</feature>
<feature type="transmembrane region" description="Helical" evidence="1">
    <location>
        <begin position="109"/>
        <end position="128"/>
    </location>
</feature>
<proteinExistence type="predicted"/>
<dbReference type="SUPFAM" id="SSF109604">
    <property type="entry name" value="HD-domain/PDEase-like"/>
    <property type="match status" value="1"/>
</dbReference>
<protein>
    <submittedName>
        <fullName evidence="6">Adenylate/guanylate cyclase</fullName>
    </submittedName>
</protein>
<dbReference type="SMART" id="SM00086">
    <property type="entry name" value="PAC"/>
    <property type="match status" value="1"/>
</dbReference>
<dbReference type="SMART" id="SM00471">
    <property type="entry name" value="HDc"/>
    <property type="match status" value="1"/>
</dbReference>
<evidence type="ECO:0000259" key="5">
    <source>
        <dbReference type="PROSITE" id="PS51832"/>
    </source>
</evidence>
<comment type="caution">
    <text evidence="6">The sequence shown here is derived from an EMBL/GenBank/DDBJ whole genome shotgun (WGS) entry which is preliminary data.</text>
</comment>
<dbReference type="PANTHER" id="PTHR45228">
    <property type="entry name" value="CYCLIC DI-GMP PHOSPHODIESTERASE TM_0186-RELATED"/>
    <property type="match status" value="1"/>
</dbReference>
<dbReference type="InterPro" id="IPR000160">
    <property type="entry name" value="GGDEF_dom"/>
</dbReference>
<dbReference type="InterPro" id="IPR000700">
    <property type="entry name" value="PAS-assoc_C"/>
</dbReference>
<dbReference type="EMBL" id="BFAV01000155">
    <property type="protein sequence ID" value="GBF35005.1"/>
    <property type="molecule type" value="Genomic_DNA"/>
</dbReference>
<dbReference type="Proteomes" id="UP000239549">
    <property type="component" value="Unassembled WGS sequence"/>
</dbReference>
<dbReference type="PROSITE" id="PS50113">
    <property type="entry name" value="PAC"/>
    <property type="match status" value="1"/>
</dbReference>
<dbReference type="Gene3D" id="3.30.450.20">
    <property type="entry name" value="PAS domain"/>
    <property type="match status" value="1"/>
</dbReference>
<feature type="domain" description="HD-GYP" evidence="5">
    <location>
        <begin position="496"/>
        <end position="689"/>
    </location>
</feature>
<evidence type="ECO:0000256" key="1">
    <source>
        <dbReference type="SAM" id="Phobius"/>
    </source>
</evidence>
<dbReference type="InterPro" id="IPR035965">
    <property type="entry name" value="PAS-like_dom_sf"/>
</dbReference>
<feature type="transmembrane region" description="Helical" evidence="1">
    <location>
        <begin position="160"/>
        <end position="178"/>
    </location>
</feature>
<evidence type="ECO:0000259" key="3">
    <source>
        <dbReference type="PROSITE" id="PS50113"/>
    </source>
</evidence>
<feature type="domain" description="GGDEF" evidence="4">
    <location>
        <begin position="373"/>
        <end position="505"/>
    </location>
</feature>
<dbReference type="OrthoDB" id="9798833at2"/>
<dbReference type="AlphaFoldDB" id="A0A2L2XFK4"/>
<feature type="transmembrane region" description="Helical" evidence="1">
    <location>
        <begin position="34"/>
        <end position="56"/>
    </location>
</feature>
<keyword evidence="1" id="KW-1133">Transmembrane helix</keyword>
<dbReference type="InterPro" id="IPR029787">
    <property type="entry name" value="Nucleotide_cyclase"/>
</dbReference>
<reference evidence="7" key="1">
    <citation type="submission" date="2018-02" db="EMBL/GenBank/DDBJ databases">
        <title>Genome sequence of Desulfocucumis palustris strain NAW-5.</title>
        <authorList>
            <person name="Watanabe M."/>
            <person name="Kojima H."/>
            <person name="Fukui M."/>
        </authorList>
    </citation>
    <scope>NUCLEOTIDE SEQUENCE [LARGE SCALE GENOMIC DNA]</scope>
    <source>
        <strain evidence="7">NAW-5</strain>
    </source>
</reference>
<dbReference type="InterPro" id="IPR013767">
    <property type="entry name" value="PAS_fold"/>
</dbReference>
<evidence type="ECO:0000259" key="4">
    <source>
        <dbReference type="PROSITE" id="PS50887"/>
    </source>
</evidence>
<dbReference type="PROSITE" id="PS50887">
    <property type="entry name" value="GGDEF"/>
    <property type="match status" value="1"/>
</dbReference>
<dbReference type="CDD" id="cd00130">
    <property type="entry name" value="PAS"/>
    <property type="match status" value="1"/>
</dbReference>
<keyword evidence="1" id="KW-0472">Membrane</keyword>
<dbReference type="SMART" id="SM00091">
    <property type="entry name" value="PAS"/>
    <property type="match status" value="1"/>
</dbReference>
<sequence>MVIMIPVLIGAMSATAVFTIIYFSLYLQSRERYVAYWTWALFINLLGLLWLLDLFIPENRFVLPLDIQNPIPADNIIPFAAHNLTLFFYPLLTFIGSCRFLNIPVKKHIIYVTMAVSVFNVAGIFLLLPYYIYIIPTILNLVLLYFVHARLFLQKNKKSIVGWFLIMYGIHLLDYPFIIRIGDAIAWGYLIAMALIMGISAGILIHYLENRNNKLTQSEARFQELSDSLPDVVFEVDLRGRLTYANKNAFAFFKATREDCGQINVFDYIVPEDRPGAKENALKISAGMESSLNEYMGLRRDGTRFPVIIRSTPVIRDGKAVGLRGFIIDITELKNNEMLMQYLSCHDSLTELLNRHGLTHAIEKFLKTNNGKVGVGFIICDVDGLKLVNDTLGHDVGDKLLKTAAGIIKEITRPEDIAARVGGDEFCIVIPLTDDGIVPRTVKKLQRKIEINNSQNPELPLSISIGYALSPGGKINIQSLFKEADDYMYRQKLHHGTSSRSAIVQTLMKALRARDFITEGHADRLQQLVCYIASAIGLSERQITDLRLLAQFHDIGKVGIPDGILFKPGPFNSDEKKEMERHCEIGYRIARSSPELAHIAEFIFKHHEWWNGGGYPLKLKEAAIPLECRILAIADAYDAMTNDRPYRKAMSNIEALAEIESNAGVQFDPFLVSKFLSIVESGLKEQGVS</sequence>
<dbReference type="Gene3D" id="1.10.3210.10">
    <property type="entry name" value="Hypothetical protein af1432"/>
    <property type="match status" value="1"/>
</dbReference>
<evidence type="ECO:0000259" key="2">
    <source>
        <dbReference type="PROSITE" id="PS50112"/>
    </source>
</evidence>
<dbReference type="CDD" id="cd00077">
    <property type="entry name" value="HDc"/>
    <property type="match status" value="1"/>
</dbReference>
<dbReference type="SMART" id="SM00267">
    <property type="entry name" value="GGDEF"/>
    <property type="match status" value="1"/>
</dbReference>
<evidence type="ECO:0000313" key="6">
    <source>
        <dbReference type="EMBL" id="GBF35005.1"/>
    </source>
</evidence>
<dbReference type="NCBIfam" id="TIGR00254">
    <property type="entry name" value="GGDEF"/>
    <property type="match status" value="1"/>
</dbReference>
<dbReference type="InterPro" id="IPR000014">
    <property type="entry name" value="PAS"/>
</dbReference>
<dbReference type="PROSITE" id="PS51832">
    <property type="entry name" value="HD_GYP"/>
    <property type="match status" value="1"/>
</dbReference>
<dbReference type="Gene3D" id="3.30.70.270">
    <property type="match status" value="1"/>
</dbReference>
<gene>
    <name evidence="6" type="ORF">DCCM_4126</name>
</gene>
<dbReference type="NCBIfam" id="TIGR00229">
    <property type="entry name" value="sensory_box"/>
    <property type="match status" value="1"/>
</dbReference>
<dbReference type="InterPro" id="IPR001610">
    <property type="entry name" value="PAC"/>
</dbReference>
<dbReference type="InterPro" id="IPR037522">
    <property type="entry name" value="HD_GYP_dom"/>
</dbReference>
<dbReference type="InterPro" id="IPR043128">
    <property type="entry name" value="Rev_trsase/Diguanyl_cyclase"/>
</dbReference>
<organism evidence="6 7">
    <name type="scientific">Desulfocucumis palustris</name>
    <dbReference type="NCBI Taxonomy" id="1898651"/>
    <lineage>
        <taxon>Bacteria</taxon>
        <taxon>Bacillati</taxon>
        <taxon>Bacillota</taxon>
        <taxon>Clostridia</taxon>
        <taxon>Eubacteriales</taxon>
        <taxon>Desulfocucumaceae</taxon>
        <taxon>Desulfocucumis</taxon>
    </lineage>
</organism>
<dbReference type="Pfam" id="PF13487">
    <property type="entry name" value="HD_5"/>
    <property type="match status" value="1"/>
</dbReference>
<dbReference type="PANTHER" id="PTHR45228:SF1">
    <property type="entry name" value="CYCLIC DI-GMP PHOSPHODIESTERASE TM_0186"/>
    <property type="match status" value="1"/>
</dbReference>
<name>A0A2L2XFK4_9FIRM</name>
<evidence type="ECO:0000313" key="7">
    <source>
        <dbReference type="Proteomes" id="UP000239549"/>
    </source>
</evidence>
<feature type="domain" description="PAS" evidence="2">
    <location>
        <begin position="218"/>
        <end position="291"/>
    </location>
</feature>
<dbReference type="GO" id="GO:0006355">
    <property type="term" value="P:regulation of DNA-templated transcription"/>
    <property type="evidence" value="ECO:0007669"/>
    <property type="project" value="InterPro"/>
</dbReference>
<feature type="domain" description="PAC" evidence="3">
    <location>
        <begin position="291"/>
        <end position="342"/>
    </location>
</feature>
<feature type="transmembrane region" description="Helical" evidence="1">
    <location>
        <begin position="134"/>
        <end position="153"/>
    </location>
</feature>
<dbReference type="InterPro" id="IPR003607">
    <property type="entry name" value="HD/PDEase_dom"/>
</dbReference>
<dbReference type="Pfam" id="PF00990">
    <property type="entry name" value="GGDEF"/>
    <property type="match status" value="1"/>
</dbReference>
<keyword evidence="1" id="KW-0812">Transmembrane</keyword>
<accession>A0A2L2XFK4</accession>
<dbReference type="InterPro" id="IPR052020">
    <property type="entry name" value="Cyclic_di-GMP/3'3'-cGAMP_PDE"/>
</dbReference>
<feature type="transmembrane region" description="Helical" evidence="1">
    <location>
        <begin position="184"/>
        <end position="208"/>
    </location>
</feature>
<dbReference type="SUPFAM" id="SSF55073">
    <property type="entry name" value="Nucleotide cyclase"/>
    <property type="match status" value="1"/>
</dbReference>
<dbReference type="Pfam" id="PF00989">
    <property type="entry name" value="PAS"/>
    <property type="match status" value="1"/>
</dbReference>
<keyword evidence="7" id="KW-1185">Reference proteome</keyword>
<feature type="transmembrane region" description="Helical" evidence="1">
    <location>
        <begin position="76"/>
        <end position="97"/>
    </location>
</feature>